<evidence type="ECO:0000313" key="1">
    <source>
        <dbReference type="EMBL" id="DAE14980.1"/>
    </source>
</evidence>
<dbReference type="EMBL" id="BK015597">
    <property type="protein sequence ID" value="DAE14980.1"/>
    <property type="molecule type" value="Genomic_DNA"/>
</dbReference>
<sequence>MREPRPGLPADKKIPRRLAPAGLYIINYGGVCGSPRHAGDAPRA</sequence>
<accession>A0A8S5Q935</accession>
<proteinExistence type="predicted"/>
<organism evidence="1">
    <name type="scientific">Siphoviridae sp. ctf8W5</name>
    <dbReference type="NCBI Taxonomy" id="2825595"/>
    <lineage>
        <taxon>Viruses</taxon>
        <taxon>Duplodnaviria</taxon>
        <taxon>Heunggongvirae</taxon>
        <taxon>Uroviricota</taxon>
        <taxon>Caudoviricetes</taxon>
    </lineage>
</organism>
<reference evidence="1" key="1">
    <citation type="journal article" date="2021" name="Proc. Natl. Acad. Sci. U.S.A.">
        <title>A Catalog of Tens of Thousands of Viruses from Human Metagenomes Reveals Hidden Associations with Chronic Diseases.</title>
        <authorList>
            <person name="Tisza M.J."/>
            <person name="Buck C.B."/>
        </authorList>
    </citation>
    <scope>NUCLEOTIDE SEQUENCE</scope>
    <source>
        <strain evidence="1">Ctf8W5</strain>
    </source>
</reference>
<name>A0A8S5Q935_9CAUD</name>
<protein>
    <submittedName>
        <fullName evidence="1">Uncharacterized protein</fullName>
    </submittedName>
</protein>